<sequence length="179" mass="21603">MGRSRYRICDEKAPHFLTCTVLNWIPLFTRPQIAGIILDALRYRQEEHGWKIYGYVILENHLHMIVQAENLSVELPRFKSYTARQLIDHLKECRAERLLQQLAFFRKEYKREDRDYQCWEEGSHPQLIENEKVLRQKLEYIHQNPVKRGYVDEPAHWRYSSARDYEGVAGLIPVFRDWL</sequence>
<dbReference type="AlphaFoldDB" id="A0A2S6H6P5"/>
<dbReference type="GO" id="GO:0004803">
    <property type="term" value="F:transposase activity"/>
    <property type="evidence" value="ECO:0007669"/>
    <property type="project" value="InterPro"/>
</dbReference>
<dbReference type="OrthoDB" id="9794403at2"/>
<protein>
    <submittedName>
        <fullName evidence="2">REP element-mobilizing transposase RayT</fullName>
    </submittedName>
</protein>
<comment type="caution">
    <text evidence="2">The sequence shown here is derived from an EMBL/GenBank/DDBJ whole genome shotgun (WGS) entry which is preliminary data.</text>
</comment>
<dbReference type="InterPro" id="IPR036515">
    <property type="entry name" value="Transposase_17_sf"/>
</dbReference>
<organism evidence="2 3">
    <name type="scientific">Methylobacter tundripaludum</name>
    <dbReference type="NCBI Taxonomy" id="173365"/>
    <lineage>
        <taxon>Bacteria</taxon>
        <taxon>Pseudomonadati</taxon>
        <taxon>Pseudomonadota</taxon>
        <taxon>Gammaproteobacteria</taxon>
        <taxon>Methylococcales</taxon>
        <taxon>Methylococcaceae</taxon>
        <taxon>Methylobacter</taxon>
    </lineage>
</organism>
<dbReference type="Proteomes" id="UP000238071">
    <property type="component" value="Unassembled WGS sequence"/>
</dbReference>
<evidence type="ECO:0000259" key="1">
    <source>
        <dbReference type="SMART" id="SM01321"/>
    </source>
</evidence>
<dbReference type="InterPro" id="IPR052715">
    <property type="entry name" value="RAYT_transposase"/>
</dbReference>
<dbReference type="SMART" id="SM01321">
    <property type="entry name" value="Y1_Tnp"/>
    <property type="match status" value="1"/>
</dbReference>
<dbReference type="RefSeq" id="WP_104422341.1">
    <property type="nucleotide sequence ID" value="NZ_PTIY01000002.1"/>
</dbReference>
<keyword evidence="3" id="KW-1185">Reference proteome</keyword>
<dbReference type="GO" id="GO:0006313">
    <property type="term" value="P:DNA transposition"/>
    <property type="evidence" value="ECO:0007669"/>
    <property type="project" value="InterPro"/>
</dbReference>
<dbReference type="EMBL" id="PTIY01000002">
    <property type="protein sequence ID" value="PPK73066.1"/>
    <property type="molecule type" value="Genomic_DNA"/>
</dbReference>
<evidence type="ECO:0000313" key="2">
    <source>
        <dbReference type="EMBL" id="PPK73066.1"/>
    </source>
</evidence>
<feature type="domain" description="Transposase IS200-like" evidence="1">
    <location>
        <begin position="10"/>
        <end position="144"/>
    </location>
</feature>
<dbReference type="InterPro" id="IPR002686">
    <property type="entry name" value="Transposase_17"/>
</dbReference>
<gene>
    <name evidence="2" type="ORF">B0F88_10245</name>
</gene>
<dbReference type="Gene3D" id="3.30.70.1290">
    <property type="entry name" value="Transposase IS200-like"/>
    <property type="match status" value="1"/>
</dbReference>
<name>A0A2S6H6P5_9GAMM</name>
<proteinExistence type="predicted"/>
<dbReference type="SUPFAM" id="SSF143422">
    <property type="entry name" value="Transposase IS200-like"/>
    <property type="match status" value="1"/>
</dbReference>
<dbReference type="PANTHER" id="PTHR36966:SF1">
    <property type="entry name" value="REP-ASSOCIATED TYROSINE TRANSPOSASE"/>
    <property type="match status" value="1"/>
</dbReference>
<evidence type="ECO:0000313" key="3">
    <source>
        <dbReference type="Proteomes" id="UP000238071"/>
    </source>
</evidence>
<dbReference type="NCBIfam" id="NF047646">
    <property type="entry name" value="REP_Tyr_transpos"/>
    <property type="match status" value="1"/>
</dbReference>
<accession>A0A2S6H6P5</accession>
<dbReference type="PANTHER" id="PTHR36966">
    <property type="entry name" value="REP-ASSOCIATED TYROSINE TRANSPOSASE"/>
    <property type="match status" value="1"/>
</dbReference>
<reference evidence="2 3" key="1">
    <citation type="submission" date="2018-02" db="EMBL/GenBank/DDBJ databases">
        <title>Subsurface microbial communities from deep shales in Ohio and West Virginia, USA.</title>
        <authorList>
            <person name="Wrighton K."/>
        </authorList>
    </citation>
    <scope>NUCLEOTIDE SEQUENCE [LARGE SCALE GENOMIC DNA]</scope>
    <source>
        <strain evidence="2 3">OWC-G53F</strain>
    </source>
</reference>
<dbReference type="GO" id="GO:0043565">
    <property type="term" value="F:sequence-specific DNA binding"/>
    <property type="evidence" value="ECO:0007669"/>
    <property type="project" value="TreeGrafter"/>
</dbReference>